<sequence>MKLTKLGHACLRLSKEGCTLVVDPGSFSGDTSLDKADAVLITHEHFDHLDTALLSAAAEANPGLEVYTCEAVAAQLAGSPVTPAVVRHGDTFTAAGFGVRVVGEWHSPVHPDVPIIQNVGFMIDDEVFYPGDALTVPDTPVPTLMVPTSAPWLKLSEMVTYLREVRPSRAFSTHDGLLNDVGLALVDNWLALESDRQSAEMRRLTIGETVTLP</sequence>
<dbReference type="SMART" id="SM00849">
    <property type="entry name" value="Lactamase_B"/>
    <property type="match status" value="1"/>
</dbReference>
<dbReference type="PANTHER" id="PTHR43546:SF3">
    <property type="entry name" value="UPF0173 METAL-DEPENDENT HYDROLASE MJ1163"/>
    <property type="match status" value="1"/>
</dbReference>
<dbReference type="InterPro" id="IPR036866">
    <property type="entry name" value="RibonucZ/Hydroxyglut_hydro"/>
</dbReference>
<dbReference type="EMBL" id="BOOW01000018">
    <property type="protein sequence ID" value="GII92602.1"/>
    <property type="molecule type" value="Genomic_DNA"/>
</dbReference>
<dbReference type="Proteomes" id="UP000606172">
    <property type="component" value="Unassembled WGS sequence"/>
</dbReference>
<accession>A0A919RF70</accession>
<name>A0A919RF70_9ACTN</name>
<evidence type="ECO:0000313" key="2">
    <source>
        <dbReference type="EMBL" id="GII92602.1"/>
    </source>
</evidence>
<evidence type="ECO:0000313" key="3">
    <source>
        <dbReference type="Proteomes" id="UP000606172"/>
    </source>
</evidence>
<gene>
    <name evidence="2" type="ORF">Ssi02_28330</name>
</gene>
<dbReference type="Gene3D" id="3.60.15.10">
    <property type="entry name" value="Ribonuclease Z/Hydroxyacylglutathione hydrolase-like"/>
    <property type="match status" value="1"/>
</dbReference>
<dbReference type="PANTHER" id="PTHR43546">
    <property type="entry name" value="UPF0173 METAL-DEPENDENT HYDROLASE MJ1163-RELATED"/>
    <property type="match status" value="1"/>
</dbReference>
<organism evidence="2 3">
    <name type="scientific">Sinosporangium siamense</name>
    <dbReference type="NCBI Taxonomy" id="1367973"/>
    <lineage>
        <taxon>Bacteria</taxon>
        <taxon>Bacillati</taxon>
        <taxon>Actinomycetota</taxon>
        <taxon>Actinomycetes</taxon>
        <taxon>Streptosporangiales</taxon>
        <taxon>Streptosporangiaceae</taxon>
        <taxon>Sinosporangium</taxon>
    </lineage>
</organism>
<comment type="caution">
    <text evidence="2">The sequence shown here is derived from an EMBL/GenBank/DDBJ whole genome shotgun (WGS) entry which is preliminary data.</text>
</comment>
<dbReference type="AlphaFoldDB" id="A0A919RF70"/>
<dbReference type="InterPro" id="IPR001279">
    <property type="entry name" value="Metallo-B-lactamas"/>
</dbReference>
<dbReference type="Pfam" id="PF13483">
    <property type="entry name" value="Lactamase_B_3"/>
    <property type="match status" value="1"/>
</dbReference>
<feature type="domain" description="Metallo-beta-lactamase" evidence="1">
    <location>
        <begin position="7"/>
        <end position="174"/>
    </location>
</feature>
<dbReference type="RefSeq" id="WP_204025543.1">
    <property type="nucleotide sequence ID" value="NZ_BOOW01000018.1"/>
</dbReference>
<dbReference type="CDD" id="cd06262">
    <property type="entry name" value="metallo-hydrolase-like_MBL-fold"/>
    <property type="match status" value="1"/>
</dbReference>
<protein>
    <submittedName>
        <fullName evidence="2">MBL fold metallo-hydrolase</fullName>
    </submittedName>
</protein>
<keyword evidence="3" id="KW-1185">Reference proteome</keyword>
<dbReference type="InterPro" id="IPR050114">
    <property type="entry name" value="UPF0173_UPF0282_UlaG_hydrolase"/>
</dbReference>
<proteinExistence type="predicted"/>
<evidence type="ECO:0000259" key="1">
    <source>
        <dbReference type="SMART" id="SM00849"/>
    </source>
</evidence>
<dbReference type="SUPFAM" id="SSF56281">
    <property type="entry name" value="Metallo-hydrolase/oxidoreductase"/>
    <property type="match status" value="1"/>
</dbReference>
<reference evidence="2" key="1">
    <citation type="submission" date="2021-01" db="EMBL/GenBank/DDBJ databases">
        <title>Whole genome shotgun sequence of Sinosporangium siamense NBRC 109515.</title>
        <authorList>
            <person name="Komaki H."/>
            <person name="Tamura T."/>
        </authorList>
    </citation>
    <scope>NUCLEOTIDE SEQUENCE</scope>
    <source>
        <strain evidence="2">NBRC 109515</strain>
    </source>
</reference>